<name>A0A8S1KQ52_PARPR</name>
<evidence type="ECO:0000313" key="3">
    <source>
        <dbReference type="Proteomes" id="UP000688137"/>
    </source>
</evidence>
<comment type="caution">
    <text evidence="2">The sequence shown here is derived from an EMBL/GenBank/DDBJ whole genome shotgun (WGS) entry which is preliminary data.</text>
</comment>
<dbReference type="EMBL" id="CAJJDM010000020">
    <property type="protein sequence ID" value="CAD8054956.1"/>
    <property type="molecule type" value="Genomic_DNA"/>
</dbReference>
<feature type="region of interest" description="Disordered" evidence="1">
    <location>
        <begin position="159"/>
        <end position="201"/>
    </location>
</feature>
<accession>A0A8S1KQ52</accession>
<dbReference type="Proteomes" id="UP000688137">
    <property type="component" value="Unassembled WGS sequence"/>
</dbReference>
<feature type="compositionally biased region" description="Low complexity" evidence="1">
    <location>
        <begin position="168"/>
        <end position="179"/>
    </location>
</feature>
<evidence type="ECO:0000256" key="1">
    <source>
        <dbReference type="SAM" id="MobiDB-lite"/>
    </source>
</evidence>
<dbReference type="AlphaFoldDB" id="A0A8S1KQ52"/>
<dbReference type="OMA" id="NQSRCHT"/>
<keyword evidence="3" id="KW-1185">Reference proteome</keyword>
<sequence>MDDIYSQMTDKFNCDSSNRTDDYFMQVCQPLSSNRCQQIEEIEFKFRQSKQDYVFPRIPFEETPDKYQTIQSPHRLKTEGNEKSEDQLDLNFNFNSSSEHISDDAVVLQPKTYQQKLKPPQPKKPKNAVTQQTYRTILNDLERKLHTINCKDFIKKKYEQKGASRAKSNSNSTTHYNSHYQRKPFEIDTKTSSVKKSIPTESKKSLSKTTLAAILLKQKSKSNPSKTNNIFNVNNSHINLNVNINSQTMDLQQQALTVAQILQKKQLLNRSSLSSYQRNSNRCSTEPLEEMKARLSNNHQKNKTTVTNQSRCNTGMDVRAQSTIQYLNQMKKQQIKKYQKQQQQQQQIQQKQQPTMQIKPQQNIKQRSSTNTSKPRISSGKYKKYNLSIQMN</sequence>
<protein>
    <submittedName>
        <fullName evidence="2">Uncharacterized protein</fullName>
    </submittedName>
</protein>
<feature type="compositionally biased region" description="Polar residues" evidence="1">
    <location>
        <begin position="363"/>
        <end position="376"/>
    </location>
</feature>
<feature type="compositionally biased region" description="Low complexity" evidence="1">
    <location>
        <begin position="345"/>
        <end position="362"/>
    </location>
</feature>
<feature type="region of interest" description="Disordered" evidence="1">
    <location>
        <begin position="345"/>
        <end position="392"/>
    </location>
</feature>
<organism evidence="2 3">
    <name type="scientific">Paramecium primaurelia</name>
    <dbReference type="NCBI Taxonomy" id="5886"/>
    <lineage>
        <taxon>Eukaryota</taxon>
        <taxon>Sar</taxon>
        <taxon>Alveolata</taxon>
        <taxon>Ciliophora</taxon>
        <taxon>Intramacronucleata</taxon>
        <taxon>Oligohymenophorea</taxon>
        <taxon>Peniculida</taxon>
        <taxon>Parameciidae</taxon>
        <taxon>Paramecium</taxon>
    </lineage>
</organism>
<feature type="compositionally biased region" description="Polar residues" evidence="1">
    <location>
        <begin position="295"/>
        <end position="313"/>
    </location>
</feature>
<proteinExistence type="predicted"/>
<feature type="region of interest" description="Disordered" evidence="1">
    <location>
        <begin position="295"/>
        <end position="314"/>
    </location>
</feature>
<gene>
    <name evidence="2" type="ORF">PPRIM_AZ9-3.1.T0220297</name>
</gene>
<reference evidence="2" key="1">
    <citation type="submission" date="2021-01" db="EMBL/GenBank/DDBJ databases">
        <authorList>
            <consortium name="Genoscope - CEA"/>
            <person name="William W."/>
        </authorList>
    </citation>
    <scope>NUCLEOTIDE SEQUENCE</scope>
</reference>
<evidence type="ECO:0000313" key="2">
    <source>
        <dbReference type="EMBL" id="CAD8054956.1"/>
    </source>
</evidence>